<organism evidence="1 2">
    <name type="scientific">Mya arenaria</name>
    <name type="common">Soft-shell clam</name>
    <dbReference type="NCBI Taxonomy" id="6604"/>
    <lineage>
        <taxon>Eukaryota</taxon>
        <taxon>Metazoa</taxon>
        <taxon>Spiralia</taxon>
        <taxon>Lophotrochozoa</taxon>
        <taxon>Mollusca</taxon>
        <taxon>Bivalvia</taxon>
        <taxon>Autobranchia</taxon>
        <taxon>Heteroconchia</taxon>
        <taxon>Euheterodonta</taxon>
        <taxon>Imparidentia</taxon>
        <taxon>Neoheterodontei</taxon>
        <taxon>Myida</taxon>
        <taxon>Myoidea</taxon>
        <taxon>Myidae</taxon>
        <taxon>Mya</taxon>
    </lineage>
</organism>
<gene>
    <name evidence="1" type="ORF">MAR_037662</name>
</gene>
<dbReference type="EMBL" id="CP111024">
    <property type="protein sequence ID" value="WAR23993.1"/>
    <property type="molecule type" value="Genomic_DNA"/>
</dbReference>
<reference evidence="1" key="1">
    <citation type="submission" date="2022-11" db="EMBL/GenBank/DDBJ databases">
        <title>Centuries of genome instability and evolution in soft-shell clam transmissible cancer (bioRxiv).</title>
        <authorList>
            <person name="Hart S.F.M."/>
            <person name="Yonemitsu M.A."/>
            <person name="Giersch R.M."/>
            <person name="Beal B.F."/>
            <person name="Arriagada G."/>
            <person name="Davis B.W."/>
            <person name="Ostrander E.A."/>
            <person name="Goff S.P."/>
            <person name="Metzger M.J."/>
        </authorList>
    </citation>
    <scope>NUCLEOTIDE SEQUENCE</scope>
    <source>
        <strain evidence="1">MELC-2E11</strain>
        <tissue evidence="1">Siphon/mantle</tissue>
    </source>
</reference>
<dbReference type="Proteomes" id="UP001164746">
    <property type="component" value="Chromosome 13"/>
</dbReference>
<evidence type="ECO:0000313" key="2">
    <source>
        <dbReference type="Proteomes" id="UP001164746"/>
    </source>
</evidence>
<proteinExistence type="predicted"/>
<evidence type="ECO:0000313" key="1">
    <source>
        <dbReference type="EMBL" id="WAR23993.1"/>
    </source>
</evidence>
<name>A0ABY7FT46_MYAAR</name>
<sequence>MRGRQDHTKLLCGDKSWKGHHTIEKKSTKTRNGSSRNCNREVAPKLLATPGDELCPVSIYKEY</sequence>
<accession>A0ABY7FT46</accession>
<protein>
    <submittedName>
        <fullName evidence="1">Uncharacterized protein</fullName>
    </submittedName>
</protein>
<keyword evidence="2" id="KW-1185">Reference proteome</keyword>